<dbReference type="EMBL" id="KK105510">
    <property type="protein sequence ID" value="KIY92560.1"/>
    <property type="molecule type" value="Genomic_DNA"/>
</dbReference>
<evidence type="ECO:0000313" key="1">
    <source>
        <dbReference type="EMBL" id="KIY92560.1"/>
    </source>
</evidence>
<evidence type="ECO:0000313" key="2">
    <source>
        <dbReference type="Proteomes" id="UP000054498"/>
    </source>
</evidence>
<dbReference type="KEGG" id="mng:MNEG_15403"/>
<gene>
    <name evidence="1" type="ORF">MNEG_15403</name>
</gene>
<dbReference type="AlphaFoldDB" id="A0A0D2MB56"/>
<dbReference type="Proteomes" id="UP000054498">
    <property type="component" value="Unassembled WGS sequence"/>
</dbReference>
<dbReference type="STRING" id="145388.A0A0D2MB56"/>
<accession>A0A0D2MB56</accession>
<name>A0A0D2MB56_9CHLO</name>
<proteinExistence type="predicted"/>
<keyword evidence="2" id="KW-1185">Reference proteome</keyword>
<protein>
    <submittedName>
        <fullName evidence="1">Uncharacterized protein</fullName>
    </submittedName>
</protein>
<dbReference type="GeneID" id="25733061"/>
<sequence>MHWAAQTFVPRLLGQEKFIFDELVSYVWTHTLVAIARARAPAGPSANKRGAHEAALRKWLEALEAANSQLHGLGREGHVHTLRQQVLLELLKRIDALLFHYLVNPDAAGSEASGGATDEAGSGAGVVMDARNPNMPLLDESMLFFTRGALTFGTGMQLKMACTRWAARARARARAAAVGVWRRRAAGHLGAAA</sequence>
<organism evidence="1 2">
    <name type="scientific">Monoraphidium neglectum</name>
    <dbReference type="NCBI Taxonomy" id="145388"/>
    <lineage>
        <taxon>Eukaryota</taxon>
        <taxon>Viridiplantae</taxon>
        <taxon>Chlorophyta</taxon>
        <taxon>core chlorophytes</taxon>
        <taxon>Chlorophyceae</taxon>
        <taxon>CS clade</taxon>
        <taxon>Sphaeropleales</taxon>
        <taxon>Selenastraceae</taxon>
        <taxon>Monoraphidium</taxon>
    </lineage>
</organism>
<dbReference type="OrthoDB" id="545530at2759"/>
<reference evidence="1 2" key="1">
    <citation type="journal article" date="2013" name="BMC Genomics">
        <title>Reconstruction of the lipid metabolism for the microalga Monoraphidium neglectum from its genome sequence reveals characteristics suitable for biofuel production.</title>
        <authorList>
            <person name="Bogen C."/>
            <person name="Al-Dilaimi A."/>
            <person name="Albersmeier A."/>
            <person name="Wichmann J."/>
            <person name="Grundmann M."/>
            <person name="Rupp O."/>
            <person name="Lauersen K.J."/>
            <person name="Blifernez-Klassen O."/>
            <person name="Kalinowski J."/>
            <person name="Goesmann A."/>
            <person name="Mussgnug J.H."/>
            <person name="Kruse O."/>
        </authorList>
    </citation>
    <scope>NUCLEOTIDE SEQUENCE [LARGE SCALE GENOMIC DNA]</scope>
    <source>
        <strain evidence="1 2">SAG 48.87</strain>
    </source>
</reference>
<dbReference type="RefSeq" id="XP_013891580.1">
    <property type="nucleotide sequence ID" value="XM_014036126.1"/>
</dbReference>